<proteinExistence type="predicted"/>
<feature type="transmembrane region" description="Helical" evidence="1">
    <location>
        <begin position="71"/>
        <end position="103"/>
    </location>
</feature>
<dbReference type="EMBL" id="JPVP01000060">
    <property type="protein sequence ID" value="KGR81545.1"/>
    <property type="molecule type" value="Genomic_DNA"/>
</dbReference>
<protein>
    <submittedName>
        <fullName evidence="2">4-hydroxy-3-methylbut-2-en-1-yl diphosphate synthase</fullName>
    </submittedName>
</protein>
<reference evidence="2 3" key="1">
    <citation type="submission" date="2014-02" db="EMBL/GenBank/DDBJ databases">
        <title>Draft genome sequence of Lysinibacillus odysseyi NBRC 100172.</title>
        <authorList>
            <person name="Zhang F."/>
            <person name="Wang G."/>
            <person name="Zhang L."/>
        </authorList>
    </citation>
    <scope>NUCLEOTIDE SEQUENCE [LARGE SCALE GENOMIC DNA]</scope>
    <source>
        <strain evidence="2 3">NBRC 100172</strain>
    </source>
</reference>
<organism evidence="2 3">
    <name type="scientific">Lysinibacillus odysseyi 34hs-1 = NBRC 100172</name>
    <dbReference type="NCBI Taxonomy" id="1220589"/>
    <lineage>
        <taxon>Bacteria</taxon>
        <taxon>Bacillati</taxon>
        <taxon>Bacillota</taxon>
        <taxon>Bacilli</taxon>
        <taxon>Bacillales</taxon>
        <taxon>Bacillaceae</taxon>
        <taxon>Lysinibacillus</taxon>
    </lineage>
</organism>
<dbReference type="Proteomes" id="UP000030437">
    <property type="component" value="Unassembled WGS sequence"/>
</dbReference>
<name>A0A0A3IDI1_9BACI</name>
<keyword evidence="3" id="KW-1185">Reference proteome</keyword>
<feature type="transmembrane region" description="Helical" evidence="1">
    <location>
        <begin position="31"/>
        <end position="51"/>
    </location>
</feature>
<dbReference type="AlphaFoldDB" id="A0A0A3IDI1"/>
<keyword evidence="1" id="KW-0472">Membrane</keyword>
<sequence length="168" mass="19400">MKHSQLFIDSLFNPKKLAAYRIMPIGKVIQYVFLLITVVTVFSFGQFTTGFSEDIFNIDGIADYLDDIQWLLYPFAFVFLFIMTSLLIFARISLYALAGYVLAGAMKRRGEYRHIWRTAAFAVTWATLLSILFSFFRFSDLWATMIGIFITIGFIVIALIKYPKQPKK</sequence>
<dbReference type="OrthoDB" id="1903376at2"/>
<feature type="transmembrane region" description="Helical" evidence="1">
    <location>
        <begin position="115"/>
        <end position="136"/>
    </location>
</feature>
<keyword evidence="1" id="KW-0812">Transmembrane</keyword>
<feature type="transmembrane region" description="Helical" evidence="1">
    <location>
        <begin position="142"/>
        <end position="160"/>
    </location>
</feature>
<gene>
    <name evidence="2" type="ORF">CD32_19510</name>
</gene>
<evidence type="ECO:0000313" key="2">
    <source>
        <dbReference type="EMBL" id="KGR81545.1"/>
    </source>
</evidence>
<dbReference type="InterPro" id="IPR009574">
    <property type="entry name" value="DUF1189"/>
</dbReference>
<dbReference type="RefSeq" id="WP_036157950.1">
    <property type="nucleotide sequence ID" value="NZ_AVCX01000001.1"/>
</dbReference>
<comment type="caution">
    <text evidence="2">The sequence shown here is derived from an EMBL/GenBank/DDBJ whole genome shotgun (WGS) entry which is preliminary data.</text>
</comment>
<evidence type="ECO:0000313" key="3">
    <source>
        <dbReference type="Proteomes" id="UP000030437"/>
    </source>
</evidence>
<keyword evidence="1" id="KW-1133">Transmembrane helix</keyword>
<dbReference type="eggNOG" id="ENOG50324M7">
    <property type="taxonomic scope" value="Bacteria"/>
</dbReference>
<accession>A0A0A3IDI1</accession>
<dbReference type="STRING" id="1220589.CD32_19510"/>
<dbReference type="Pfam" id="PF06691">
    <property type="entry name" value="DUF1189"/>
    <property type="match status" value="2"/>
</dbReference>
<evidence type="ECO:0000256" key="1">
    <source>
        <dbReference type="SAM" id="Phobius"/>
    </source>
</evidence>